<organism evidence="10 11">
    <name type="scientific">Roseimicrobium gellanilyticum</name>
    <dbReference type="NCBI Taxonomy" id="748857"/>
    <lineage>
        <taxon>Bacteria</taxon>
        <taxon>Pseudomonadati</taxon>
        <taxon>Verrucomicrobiota</taxon>
        <taxon>Verrucomicrobiia</taxon>
        <taxon>Verrucomicrobiales</taxon>
        <taxon>Verrucomicrobiaceae</taxon>
        <taxon>Roseimicrobium</taxon>
    </lineage>
</organism>
<sequence length="406" mass="43515">MTMLWNTLAIALREIRRNLTRSFLTVLGIIIGVAAVITMVTLGQGTTQMVKSQISNLGSNLIMLRPGSGFGPRSSSAGVPNFTIKDATAVGDQVPGIAAVAPVRTMTLSTIYFENARSTSITGSTSDYFSINKWTLAEGRLFGDVDYRSAKAVAVIGATVRRELFGNANPIGQKIRIGKTSVEVIGLLAAKGQMGMGDQDDTIIIPLSSLQRRLLGRTSARDITQIVISAEDDTDSNVIIAAITSLMRERRNLQPNENDNFFVMDTRQIAETLSSSTAMMTTLLAAVAGVSLLVGGIGIMNIMLVSVTERTREIGIRMAIGARAREVLLQFLVEAITLSSIGGVVGILLALGLCYGLAQLIQVPFMFNTKINFIAFLFSAAVGILFGFTPARRAAKLNPIDALRHE</sequence>
<keyword evidence="11" id="KW-1185">Reference proteome</keyword>
<dbReference type="AlphaFoldDB" id="A0A366HV53"/>
<feature type="domain" description="ABC3 transporter permease C-terminal" evidence="8">
    <location>
        <begin position="286"/>
        <end position="399"/>
    </location>
</feature>
<evidence type="ECO:0000256" key="5">
    <source>
        <dbReference type="ARBA" id="ARBA00023136"/>
    </source>
</evidence>
<keyword evidence="4 7" id="KW-1133">Transmembrane helix</keyword>
<dbReference type="InterPro" id="IPR003838">
    <property type="entry name" value="ABC3_permease_C"/>
</dbReference>
<keyword evidence="2" id="KW-1003">Cell membrane</keyword>
<comment type="caution">
    <text evidence="10">The sequence shown here is derived from an EMBL/GenBank/DDBJ whole genome shotgun (WGS) entry which is preliminary data.</text>
</comment>
<keyword evidence="5 7" id="KW-0472">Membrane</keyword>
<evidence type="ECO:0000256" key="4">
    <source>
        <dbReference type="ARBA" id="ARBA00022989"/>
    </source>
</evidence>
<feature type="transmembrane region" description="Helical" evidence="7">
    <location>
        <begin position="328"/>
        <end position="358"/>
    </location>
</feature>
<gene>
    <name evidence="10" type="ORF">DES53_101971</name>
</gene>
<evidence type="ECO:0000259" key="9">
    <source>
        <dbReference type="Pfam" id="PF12704"/>
    </source>
</evidence>
<accession>A0A366HV53</accession>
<feature type="domain" description="MacB-like periplasmic core" evidence="9">
    <location>
        <begin position="22"/>
        <end position="245"/>
    </location>
</feature>
<reference evidence="10 11" key="1">
    <citation type="submission" date="2018-06" db="EMBL/GenBank/DDBJ databases">
        <title>Genomic Encyclopedia of Type Strains, Phase IV (KMG-IV): sequencing the most valuable type-strain genomes for metagenomic binning, comparative biology and taxonomic classification.</title>
        <authorList>
            <person name="Goeker M."/>
        </authorList>
    </citation>
    <scope>NUCLEOTIDE SEQUENCE [LARGE SCALE GENOMIC DNA]</scope>
    <source>
        <strain evidence="10 11">DSM 25532</strain>
    </source>
</reference>
<evidence type="ECO:0000256" key="1">
    <source>
        <dbReference type="ARBA" id="ARBA00004651"/>
    </source>
</evidence>
<feature type="transmembrane region" description="Helical" evidence="7">
    <location>
        <begin position="283"/>
        <end position="307"/>
    </location>
</feature>
<evidence type="ECO:0000256" key="3">
    <source>
        <dbReference type="ARBA" id="ARBA00022692"/>
    </source>
</evidence>
<feature type="transmembrane region" description="Helical" evidence="7">
    <location>
        <begin position="23"/>
        <end position="43"/>
    </location>
</feature>
<name>A0A366HV53_9BACT</name>
<dbReference type="EMBL" id="QNRR01000001">
    <property type="protein sequence ID" value="RBP48171.1"/>
    <property type="molecule type" value="Genomic_DNA"/>
</dbReference>
<evidence type="ECO:0000259" key="8">
    <source>
        <dbReference type="Pfam" id="PF02687"/>
    </source>
</evidence>
<evidence type="ECO:0000256" key="7">
    <source>
        <dbReference type="SAM" id="Phobius"/>
    </source>
</evidence>
<comment type="similarity">
    <text evidence="6">Belongs to the ABC-4 integral membrane protein family.</text>
</comment>
<comment type="subcellular location">
    <subcellularLocation>
        <location evidence="1">Cell membrane</location>
        <topology evidence="1">Multi-pass membrane protein</topology>
    </subcellularLocation>
</comment>
<dbReference type="Pfam" id="PF02687">
    <property type="entry name" value="FtsX"/>
    <property type="match status" value="1"/>
</dbReference>
<evidence type="ECO:0000256" key="6">
    <source>
        <dbReference type="ARBA" id="ARBA00038076"/>
    </source>
</evidence>
<dbReference type="InterPro" id="IPR025857">
    <property type="entry name" value="MacB_PCD"/>
</dbReference>
<dbReference type="GO" id="GO:0005886">
    <property type="term" value="C:plasma membrane"/>
    <property type="evidence" value="ECO:0007669"/>
    <property type="project" value="UniProtKB-SubCell"/>
</dbReference>
<dbReference type="PANTHER" id="PTHR30572">
    <property type="entry name" value="MEMBRANE COMPONENT OF TRANSPORTER-RELATED"/>
    <property type="match status" value="1"/>
</dbReference>
<dbReference type="PANTHER" id="PTHR30572:SF4">
    <property type="entry name" value="ABC TRANSPORTER PERMEASE YTRF"/>
    <property type="match status" value="1"/>
</dbReference>
<dbReference type="Pfam" id="PF12704">
    <property type="entry name" value="MacB_PCD"/>
    <property type="match status" value="1"/>
</dbReference>
<evidence type="ECO:0000313" key="10">
    <source>
        <dbReference type="EMBL" id="RBP48171.1"/>
    </source>
</evidence>
<keyword evidence="3 7" id="KW-0812">Transmembrane</keyword>
<protein>
    <submittedName>
        <fullName evidence="10">Putative ABC transport system permease protein</fullName>
    </submittedName>
</protein>
<proteinExistence type="inferred from homology"/>
<dbReference type="Proteomes" id="UP000253426">
    <property type="component" value="Unassembled WGS sequence"/>
</dbReference>
<evidence type="ECO:0000313" key="11">
    <source>
        <dbReference type="Proteomes" id="UP000253426"/>
    </source>
</evidence>
<feature type="transmembrane region" description="Helical" evidence="7">
    <location>
        <begin position="370"/>
        <end position="388"/>
    </location>
</feature>
<dbReference type="GO" id="GO:0022857">
    <property type="term" value="F:transmembrane transporter activity"/>
    <property type="evidence" value="ECO:0007669"/>
    <property type="project" value="TreeGrafter"/>
</dbReference>
<evidence type="ECO:0000256" key="2">
    <source>
        <dbReference type="ARBA" id="ARBA00022475"/>
    </source>
</evidence>
<dbReference type="InterPro" id="IPR050250">
    <property type="entry name" value="Macrolide_Exporter_MacB"/>
</dbReference>